<name>A0ABS3C3X8_9BACT</name>
<keyword evidence="3" id="KW-1185">Reference proteome</keyword>
<protein>
    <submittedName>
        <fullName evidence="2">Uncharacterized protein</fullName>
    </submittedName>
</protein>
<reference evidence="2 3" key="1">
    <citation type="submission" date="2021-03" db="EMBL/GenBank/DDBJ databases">
        <title>novel species isolated from a fishpond in China.</title>
        <authorList>
            <person name="Lu H."/>
            <person name="Cai Z."/>
        </authorList>
    </citation>
    <scope>NUCLEOTIDE SEQUENCE [LARGE SCALE GENOMIC DNA]</scope>
    <source>
        <strain evidence="2 3">H41</strain>
    </source>
</reference>
<feature type="transmembrane region" description="Helical" evidence="1">
    <location>
        <begin position="6"/>
        <end position="24"/>
    </location>
</feature>
<comment type="caution">
    <text evidence="2">The sequence shown here is derived from an EMBL/GenBank/DDBJ whole genome shotgun (WGS) entry which is preliminary data.</text>
</comment>
<organism evidence="2 3">
    <name type="scientific">Algoriphagus oliviformis</name>
    <dbReference type="NCBI Taxonomy" id="2811231"/>
    <lineage>
        <taxon>Bacteria</taxon>
        <taxon>Pseudomonadati</taxon>
        <taxon>Bacteroidota</taxon>
        <taxon>Cytophagia</taxon>
        <taxon>Cytophagales</taxon>
        <taxon>Cyclobacteriaceae</taxon>
        <taxon>Algoriphagus</taxon>
    </lineage>
</organism>
<sequence>MVYLVMSIFSIVVVFLFVAIFLSNTKTSNSISLRGRILTIWHPLKKTKIHLENDLKTWSIKRIHLLWSGKVYALNLQLTTGEWRKIYFRSRSGKIKQLLGSLKEVAPNGKVIEDARLSLHAMPQLG</sequence>
<keyword evidence="1" id="KW-0472">Membrane</keyword>
<keyword evidence="1" id="KW-0812">Transmembrane</keyword>
<gene>
    <name evidence="2" type="ORF">J0A68_12755</name>
</gene>
<evidence type="ECO:0000313" key="2">
    <source>
        <dbReference type="EMBL" id="MBN7811820.1"/>
    </source>
</evidence>
<dbReference type="Proteomes" id="UP000664317">
    <property type="component" value="Unassembled WGS sequence"/>
</dbReference>
<keyword evidence="1" id="KW-1133">Transmembrane helix</keyword>
<accession>A0ABS3C3X8</accession>
<dbReference type="RefSeq" id="WP_206578603.1">
    <property type="nucleotide sequence ID" value="NZ_JAFKCT010000005.1"/>
</dbReference>
<proteinExistence type="predicted"/>
<evidence type="ECO:0000256" key="1">
    <source>
        <dbReference type="SAM" id="Phobius"/>
    </source>
</evidence>
<dbReference type="EMBL" id="JAFKCT010000005">
    <property type="protein sequence ID" value="MBN7811820.1"/>
    <property type="molecule type" value="Genomic_DNA"/>
</dbReference>
<evidence type="ECO:0000313" key="3">
    <source>
        <dbReference type="Proteomes" id="UP000664317"/>
    </source>
</evidence>